<proteinExistence type="predicted"/>
<evidence type="ECO:0000313" key="1">
    <source>
        <dbReference type="EMBL" id="SEG34837.1"/>
    </source>
</evidence>
<dbReference type="InterPro" id="IPR010982">
    <property type="entry name" value="Lambda_DNA-bd_dom_sf"/>
</dbReference>
<dbReference type="Proteomes" id="UP000236728">
    <property type="component" value="Unassembled WGS sequence"/>
</dbReference>
<protein>
    <submittedName>
        <fullName evidence="1">Helix-turn-helix domain-containing protein</fullName>
    </submittedName>
</protein>
<name>A0A1H5ZGS4_9BACT</name>
<reference evidence="1 2" key="1">
    <citation type="submission" date="2016-10" db="EMBL/GenBank/DDBJ databases">
        <authorList>
            <person name="de Groot N.N."/>
        </authorList>
    </citation>
    <scope>NUCLEOTIDE SEQUENCE [LARGE SCALE GENOMIC DNA]</scope>
    <source>
        <strain evidence="1 2">DSM 22489</strain>
    </source>
</reference>
<sequence length="243" mass="27599">MDGFGGKLRTIRNHWKLSLREVEERTQRLAQQWNNPAYRISASWLDRVERENRDLSAMKLIVLAAVYGLNPDQMLALCPPSPPAESVEPVSSPNATLLLSEGPLNDHARAWLPDTLVTETPPAETMLLPSENGNGSSPLRRGVVGQRDRTLEPMIRPGSIVLIDTQKRAIAHRREWTSEFDRPIYFLLTRDGYVTGFCELDKESTWLTLVPHPLSYESSRRWKYRKEIEVIGTVTGVALRRVS</sequence>
<dbReference type="EMBL" id="FNVA01000004">
    <property type="protein sequence ID" value="SEG34837.1"/>
    <property type="molecule type" value="Genomic_DNA"/>
</dbReference>
<keyword evidence="2" id="KW-1185">Reference proteome</keyword>
<dbReference type="Gene3D" id="1.10.260.40">
    <property type="entry name" value="lambda repressor-like DNA-binding domains"/>
    <property type="match status" value="1"/>
</dbReference>
<dbReference type="GO" id="GO:0003677">
    <property type="term" value="F:DNA binding"/>
    <property type="evidence" value="ECO:0007669"/>
    <property type="project" value="InterPro"/>
</dbReference>
<organism evidence="1 2">
    <name type="scientific">Bryocella elongata</name>
    <dbReference type="NCBI Taxonomy" id="863522"/>
    <lineage>
        <taxon>Bacteria</taxon>
        <taxon>Pseudomonadati</taxon>
        <taxon>Acidobacteriota</taxon>
        <taxon>Terriglobia</taxon>
        <taxon>Terriglobales</taxon>
        <taxon>Acidobacteriaceae</taxon>
        <taxon>Bryocella</taxon>
    </lineage>
</organism>
<dbReference type="OrthoDB" id="128599at2"/>
<evidence type="ECO:0000313" key="2">
    <source>
        <dbReference type="Proteomes" id="UP000236728"/>
    </source>
</evidence>
<accession>A0A1H5ZGS4</accession>
<dbReference type="AlphaFoldDB" id="A0A1H5ZGS4"/>
<gene>
    <name evidence="1" type="ORF">SAMN05421819_2616</name>
</gene>
<dbReference type="SUPFAM" id="SSF47413">
    <property type="entry name" value="lambda repressor-like DNA-binding domains"/>
    <property type="match status" value="1"/>
</dbReference>